<feature type="region of interest" description="Disordered" evidence="1">
    <location>
        <begin position="1"/>
        <end position="20"/>
    </location>
</feature>
<dbReference type="EMBL" id="JACHLZ010000001">
    <property type="protein sequence ID" value="MBB5831646.1"/>
    <property type="molecule type" value="Genomic_DNA"/>
</dbReference>
<feature type="region of interest" description="Disordered" evidence="1">
    <location>
        <begin position="249"/>
        <end position="270"/>
    </location>
</feature>
<keyword evidence="3" id="KW-1185">Reference proteome</keyword>
<sequence>MNVTDPRATDPPFLGPAETGPVGPAAVAPLRSIGLCAAWSHHAAEIAVGIGAHLERLEETPTTVGMLADGVVVRILPGVFLPPDLLGSAVERALAIGCALGEHLQSHHVVSGTSAAWVLLGGHPSLPLELLSPAHRGRVAGVVLRHARLAPGEIDTLGGAPVTTPRRTATDLLRFAPEPLAGALLRALIEAALVEEGEIAASLEGMYRHPGVHAARERLERILEDEEQWPPQRRWPQVTAWDVAGRPRLIRDQDVPSGRPQRLVAGLSSR</sequence>
<dbReference type="RefSeq" id="WP_184325074.1">
    <property type="nucleotide sequence ID" value="NZ_JACHLZ010000001.1"/>
</dbReference>
<evidence type="ECO:0000313" key="2">
    <source>
        <dbReference type="EMBL" id="MBB5831646.1"/>
    </source>
</evidence>
<reference evidence="2 3" key="1">
    <citation type="submission" date="2020-08" db="EMBL/GenBank/DDBJ databases">
        <title>Sequencing the genomes of 1000 actinobacteria strains.</title>
        <authorList>
            <person name="Klenk H.-P."/>
        </authorList>
    </citation>
    <scope>NUCLEOTIDE SEQUENCE [LARGE SCALE GENOMIC DNA]</scope>
    <source>
        <strain evidence="2 3">DSM 28796</strain>
    </source>
</reference>
<dbReference type="Proteomes" id="UP000588158">
    <property type="component" value="Unassembled WGS sequence"/>
</dbReference>
<name>A0A841A9Y3_9MICO</name>
<accession>A0A841A9Y3</accession>
<gene>
    <name evidence="2" type="ORF">HNR70_001459</name>
</gene>
<organism evidence="2 3">
    <name type="scientific">Brachybacterium aquaticum</name>
    <dbReference type="NCBI Taxonomy" id="1432564"/>
    <lineage>
        <taxon>Bacteria</taxon>
        <taxon>Bacillati</taxon>
        <taxon>Actinomycetota</taxon>
        <taxon>Actinomycetes</taxon>
        <taxon>Micrococcales</taxon>
        <taxon>Dermabacteraceae</taxon>
        <taxon>Brachybacterium</taxon>
    </lineage>
</organism>
<evidence type="ECO:0000256" key="1">
    <source>
        <dbReference type="SAM" id="MobiDB-lite"/>
    </source>
</evidence>
<evidence type="ECO:0000313" key="3">
    <source>
        <dbReference type="Proteomes" id="UP000588158"/>
    </source>
</evidence>
<evidence type="ECO:0008006" key="4">
    <source>
        <dbReference type="Google" id="ProtNLM"/>
    </source>
</evidence>
<proteinExistence type="predicted"/>
<protein>
    <recommendedName>
        <fullName evidence="4">AbiEi antitoxin C-terminal domain-containing protein</fullName>
    </recommendedName>
</protein>
<comment type="caution">
    <text evidence="2">The sequence shown here is derived from an EMBL/GenBank/DDBJ whole genome shotgun (WGS) entry which is preliminary data.</text>
</comment>
<dbReference type="AlphaFoldDB" id="A0A841A9Y3"/>